<organism evidence="3 4">
    <name type="scientific">Xanthomonas campestris pv. phaseoli</name>
    <dbReference type="NCBI Taxonomy" id="317013"/>
    <lineage>
        <taxon>Bacteria</taxon>
        <taxon>Pseudomonadati</taxon>
        <taxon>Pseudomonadota</taxon>
        <taxon>Gammaproteobacteria</taxon>
        <taxon>Lysobacterales</taxon>
        <taxon>Lysobacteraceae</taxon>
        <taxon>Xanthomonas</taxon>
    </lineage>
</organism>
<evidence type="ECO:0000313" key="2">
    <source>
        <dbReference type="EMBL" id="SON89852.1"/>
    </source>
</evidence>
<feature type="region of interest" description="Disordered" evidence="1">
    <location>
        <begin position="1"/>
        <end position="22"/>
    </location>
</feature>
<evidence type="ECO:0000313" key="5">
    <source>
        <dbReference type="Proteomes" id="UP000234181"/>
    </source>
</evidence>
<gene>
    <name evidence="2" type="ORF">XAP6984_980070</name>
    <name evidence="3" type="ORF">XAP7430_970070</name>
</gene>
<evidence type="ECO:0000313" key="3">
    <source>
        <dbReference type="EMBL" id="SON93058.1"/>
    </source>
</evidence>
<dbReference type="EMBL" id="OCYT01000159">
    <property type="protein sequence ID" value="SON89852.1"/>
    <property type="molecule type" value="Genomic_DNA"/>
</dbReference>
<dbReference type="Proteomes" id="UP000234181">
    <property type="component" value="Unassembled WGS sequence"/>
</dbReference>
<keyword evidence="5" id="KW-1185">Reference proteome</keyword>
<sequence>MRWRKVRRVQVGGNSASRADQGRARAVQMQWTFIPHGIGPDVAVRCTDVVWPVAERRTKRQAPALRGPSPALAERMSTFFDRACAVMPWRIQ</sequence>
<dbReference type="AlphaFoldDB" id="A0AB38E8I0"/>
<name>A0AB38E8I0_XANCH</name>
<accession>A0AB38E8I0</accession>
<protein>
    <submittedName>
        <fullName evidence="3">Uncharacterized protein</fullName>
    </submittedName>
</protein>
<evidence type="ECO:0000256" key="1">
    <source>
        <dbReference type="SAM" id="MobiDB-lite"/>
    </source>
</evidence>
<dbReference type="EMBL" id="OCYS01000157">
    <property type="protein sequence ID" value="SON93058.1"/>
    <property type="molecule type" value="Genomic_DNA"/>
</dbReference>
<comment type="caution">
    <text evidence="3">The sequence shown here is derived from an EMBL/GenBank/DDBJ whole genome shotgun (WGS) entry which is preliminary data.</text>
</comment>
<evidence type="ECO:0000313" key="4">
    <source>
        <dbReference type="Proteomes" id="UP000234166"/>
    </source>
</evidence>
<reference evidence="4 5" key="1">
    <citation type="submission" date="2017-10" db="EMBL/GenBank/DDBJ databases">
        <authorList>
            <person name="Regsiter A."/>
            <person name="William W."/>
        </authorList>
    </citation>
    <scope>NUCLEOTIDE SEQUENCE [LARGE SCALE GENOMIC DNA]</scope>
    <source>
        <strain evidence="2 5">CFBP6984</strain>
        <strain evidence="3 4">CFBP7430</strain>
    </source>
</reference>
<proteinExistence type="predicted"/>
<dbReference type="Proteomes" id="UP000234166">
    <property type="component" value="Unassembled WGS sequence"/>
</dbReference>